<dbReference type="Gene3D" id="3.30.1150.10">
    <property type="match status" value="1"/>
</dbReference>
<comment type="subcellular location">
    <subcellularLocation>
        <location evidence="1">Cell inner membrane</location>
        <topology evidence="1">Single-pass membrane protein</topology>
        <orientation evidence="1">Periplasmic side</orientation>
    </subcellularLocation>
</comment>
<feature type="transmembrane region" description="Helical" evidence="11">
    <location>
        <begin position="18"/>
        <end position="37"/>
    </location>
</feature>
<evidence type="ECO:0000256" key="1">
    <source>
        <dbReference type="ARBA" id="ARBA00004383"/>
    </source>
</evidence>
<evidence type="ECO:0000256" key="10">
    <source>
        <dbReference type="SAM" id="MobiDB-lite"/>
    </source>
</evidence>
<sequence>MTDASIVPSRVEQRMPPAAVALAVVLHVLIGAGIWLFSPLQPTESQEEPIMVMFDSSPSNVGLQDPARTGPPAESQAASPAPSTEPNREPEQQQALAPAQPSSEPAQPSQSSQAVPQPEPVPTLPIYEFSVPPVPEPPPAPTSRDFPKPPAAAPPRPAQRTQPMPPRPAPPAQQRPATEAPASIPAPLTGPNPPDQFAGQGRQRNDYLSRVFRQLERYRVYPASARDNHLGGRVVTRVTINRDGGLIDARIDTSSGVPVIDQAELEAIRKAAPFPPVPSNMPGDPVILVLRMNYGPPARR</sequence>
<keyword evidence="3" id="KW-0813">Transport</keyword>
<organism evidence="13 14">
    <name type="scientific">Reyranella soli</name>
    <dbReference type="NCBI Taxonomy" id="1230389"/>
    <lineage>
        <taxon>Bacteria</taxon>
        <taxon>Pseudomonadati</taxon>
        <taxon>Pseudomonadota</taxon>
        <taxon>Alphaproteobacteria</taxon>
        <taxon>Hyphomicrobiales</taxon>
        <taxon>Reyranellaceae</taxon>
        <taxon>Reyranella</taxon>
    </lineage>
</organism>
<accession>A0A512NFQ4</accession>
<evidence type="ECO:0000313" key="14">
    <source>
        <dbReference type="Proteomes" id="UP000321058"/>
    </source>
</evidence>
<keyword evidence="7" id="KW-0653">Protein transport</keyword>
<feature type="domain" description="TonB C-terminal" evidence="12">
    <location>
        <begin position="206"/>
        <end position="300"/>
    </location>
</feature>
<dbReference type="PANTHER" id="PTHR33446:SF13">
    <property type="entry name" value="TONB PROTEIN"/>
    <property type="match status" value="1"/>
</dbReference>
<reference evidence="13 14" key="1">
    <citation type="submission" date="2019-07" db="EMBL/GenBank/DDBJ databases">
        <title>Whole genome shotgun sequence of Reyranella soli NBRC 108950.</title>
        <authorList>
            <person name="Hosoyama A."/>
            <person name="Uohara A."/>
            <person name="Ohji S."/>
            <person name="Ichikawa N."/>
        </authorList>
    </citation>
    <scope>NUCLEOTIDE SEQUENCE [LARGE SCALE GENOMIC DNA]</scope>
    <source>
        <strain evidence="13 14">NBRC 108950</strain>
    </source>
</reference>
<evidence type="ECO:0000256" key="9">
    <source>
        <dbReference type="ARBA" id="ARBA00023136"/>
    </source>
</evidence>
<dbReference type="GO" id="GO:0055085">
    <property type="term" value="P:transmembrane transport"/>
    <property type="evidence" value="ECO:0007669"/>
    <property type="project" value="InterPro"/>
</dbReference>
<feature type="region of interest" description="Disordered" evidence="10">
    <location>
        <begin position="55"/>
        <end position="203"/>
    </location>
</feature>
<dbReference type="InterPro" id="IPR037682">
    <property type="entry name" value="TonB_C"/>
</dbReference>
<proteinExistence type="inferred from homology"/>
<dbReference type="EMBL" id="BKAJ01000088">
    <property type="protein sequence ID" value="GEP57783.1"/>
    <property type="molecule type" value="Genomic_DNA"/>
</dbReference>
<dbReference type="Pfam" id="PF03544">
    <property type="entry name" value="TonB_C"/>
    <property type="match status" value="1"/>
</dbReference>
<protein>
    <recommendedName>
        <fullName evidence="12">TonB C-terminal domain-containing protein</fullName>
    </recommendedName>
</protein>
<name>A0A512NFQ4_9HYPH</name>
<keyword evidence="5" id="KW-0997">Cell inner membrane</keyword>
<evidence type="ECO:0000256" key="2">
    <source>
        <dbReference type="ARBA" id="ARBA00006555"/>
    </source>
</evidence>
<evidence type="ECO:0000256" key="4">
    <source>
        <dbReference type="ARBA" id="ARBA00022475"/>
    </source>
</evidence>
<dbReference type="InterPro" id="IPR006260">
    <property type="entry name" value="TonB/TolA_C"/>
</dbReference>
<dbReference type="AlphaFoldDB" id="A0A512NFQ4"/>
<dbReference type="Proteomes" id="UP000321058">
    <property type="component" value="Unassembled WGS sequence"/>
</dbReference>
<evidence type="ECO:0000259" key="12">
    <source>
        <dbReference type="PROSITE" id="PS52015"/>
    </source>
</evidence>
<feature type="compositionally biased region" description="Low complexity" evidence="10">
    <location>
        <begin position="92"/>
        <end position="116"/>
    </location>
</feature>
<dbReference type="PRINTS" id="PR01217">
    <property type="entry name" value="PRICHEXTENSN"/>
</dbReference>
<evidence type="ECO:0000313" key="13">
    <source>
        <dbReference type="EMBL" id="GEP57783.1"/>
    </source>
</evidence>
<dbReference type="PROSITE" id="PS52015">
    <property type="entry name" value="TONB_CTD"/>
    <property type="match status" value="1"/>
</dbReference>
<comment type="similarity">
    <text evidence="2">Belongs to the TonB family.</text>
</comment>
<dbReference type="RefSeq" id="WP_147152401.1">
    <property type="nucleotide sequence ID" value="NZ_BKAJ01000088.1"/>
</dbReference>
<keyword evidence="9 11" id="KW-0472">Membrane</keyword>
<dbReference type="PANTHER" id="PTHR33446">
    <property type="entry name" value="PROTEIN TONB-RELATED"/>
    <property type="match status" value="1"/>
</dbReference>
<keyword evidence="6 11" id="KW-0812">Transmembrane</keyword>
<feature type="compositionally biased region" description="Pro residues" evidence="10">
    <location>
        <begin position="148"/>
        <end position="173"/>
    </location>
</feature>
<dbReference type="NCBIfam" id="TIGR01352">
    <property type="entry name" value="tonB_Cterm"/>
    <property type="match status" value="1"/>
</dbReference>
<dbReference type="GO" id="GO:0005886">
    <property type="term" value="C:plasma membrane"/>
    <property type="evidence" value="ECO:0007669"/>
    <property type="project" value="UniProtKB-SubCell"/>
</dbReference>
<feature type="compositionally biased region" description="Pro residues" evidence="10">
    <location>
        <begin position="132"/>
        <end position="141"/>
    </location>
</feature>
<evidence type="ECO:0000256" key="7">
    <source>
        <dbReference type="ARBA" id="ARBA00022927"/>
    </source>
</evidence>
<evidence type="ECO:0000256" key="11">
    <source>
        <dbReference type="SAM" id="Phobius"/>
    </source>
</evidence>
<feature type="compositionally biased region" description="Low complexity" evidence="10">
    <location>
        <begin position="71"/>
        <end position="82"/>
    </location>
</feature>
<keyword evidence="8 11" id="KW-1133">Transmembrane helix</keyword>
<dbReference type="OrthoDB" id="8481221at2"/>
<gene>
    <name evidence="13" type="ORF">RSO01_49490</name>
</gene>
<dbReference type="GO" id="GO:0015031">
    <property type="term" value="P:protein transport"/>
    <property type="evidence" value="ECO:0007669"/>
    <property type="project" value="UniProtKB-KW"/>
</dbReference>
<comment type="caution">
    <text evidence="13">The sequence shown here is derived from an EMBL/GenBank/DDBJ whole genome shotgun (WGS) entry which is preliminary data.</text>
</comment>
<evidence type="ECO:0000256" key="3">
    <source>
        <dbReference type="ARBA" id="ARBA00022448"/>
    </source>
</evidence>
<keyword evidence="4" id="KW-1003">Cell membrane</keyword>
<evidence type="ECO:0000256" key="5">
    <source>
        <dbReference type="ARBA" id="ARBA00022519"/>
    </source>
</evidence>
<dbReference type="SUPFAM" id="SSF74653">
    <property type="entry name" value="TolA/TonB C-terminal domain"/>
    <property type="match status" value="1"/>
</dbReference>
<dbReference type="InterPro" id="IPR051045">
    <property type="entry name" value="TonB-dependent_transducer"/>
</dbReference>
<evidence type="ECO:0000256" key="6">
    <source>
        <dbReference type="ARBA" id="ARBA00022692"/>
    </source>
</evidence>
<keyword evidence="14" id="KW-1185">Reference proteome</keyword>
<evidence type="ECO:0000256" key="8">
    <source>
        <dbReference type="ARBA" id="ARBA00022989"/>
    </source>
</evidence>